<comment type="caution">
    <text evidence="1">The sequence shown here is derived from an EMBL/GenBank/DDBJ whole genome shotgun (WGS) entry which is preliminary data.</text>
</comment>
<dbReference type="Proteomes" id="UP001054252">
    <property type="component" value="Unassembled WGS sequence"/>
</dbReference>
<reference evidence="1 2" key="1">
    <citation type="journal article" date="2021" name="Commun. Biol.">
        <title>The genome of Shorea leprosula (Dipterocarpaceae) highlights the ecological relevance of drought in aseasonal tropical rainforests.</title>
        <authorList>
            <person name="Ng K.K.S."/>
            <person name="Kobayashi M.J."/>
            <person name="Fawcett J.A."/>
            <person name="Hatakeyama M."/>
            <person name="Paape T."/>
            <person name="Ng C.H."/>
            <person name="Ang C.C."/>
            <person name="Tnah L.H."/>
            <person name="Lee C.T."/>
            <person name="Nishiyama T."/>
            <person name="Sese J."/>
            <person name="O'Brien M.J."/>
            <person name="Copetti D."/>
            <person name="Mohd Noor M.I."/>
            <person name="Ong R.C."/>
            <person name="Putra M."/>
            <person name="Sireger I.Z."/>
            <person name="Indrioko S."/>
            <person name="Kosugi Y."/>
            <person name="Izuno A."/>
            <person name="Isagi Y."/>
            <person name="Lee S.L."/>
            <person name="Shimizu K.K."/>
        </authorList>
    </citation>
    <scope>NUCLEOTIDE SEQUENCE [LARGE SCALE GENOMIC DNA]</scope>
    <source>
        <strain evidence="1">214</strain>
    </source>
</reference>
<protein>
    <submittedName>
        <fullName evidence="1">Uncharacterized protein</fullName>
    </submittedName>
</protein>
<organism evidence="1 2">
    <name type="scientific">Rubroshorea leprosula</name>
    <dbReference type="NCBI Taxonomy" id="152421"/>
    <lineage>
        <taxon>Eukaryota</taxon>
        <taxon>Viridiplantae</taxon>
        <taxon>Streptophyta</taxon>
        <taxon>Embryophyta</taxon>
        <taxon>Tracheophyta</taxon>
        <taxon>Spermatophyta</taxon>
        <taxon>Magnoliopsida</taxon>
        <taxon>eudicotyledons</taxon>
        <taxon>Gunneridae</taxon>
        <taxon>Pentapetalae</taxon>
        <taxon>rosids</taxon>
        <taxon>malvids</taxon>
        <taxon>Malvales</taxon>
        <taxon>Dipterocarpaceae</taxon>
        <taxon>Rubroshorea</taxon>
    </lineage>
</organism>
<proteinExistence type="predicted"/>
<dbReference type="EMBL" id="BPVZ01000052">
    <property type="protein sequence ID" value="GKV19176.1"/>
    <property type="molecule type" value="Genomic_DNA"/>
</dbReference>
<gene>
    <name evidence="1" type="ORF">SLEP1_g29468</name>
</gene>
<accession>A0AAV5K2Q5</accession>
<name>A0AAV5K2Q5_9ROSI</name>
<dbReference type="AlphaFoldDB" id="A0AAV5K2Q5"/>
<sequence>MTIEKSEGKKVSISDSKEDLAVALVKYIADQSDKVSKTRSSFIVDLWLSCQCHRHSKDLETWVFKQSE</sequence>
<evidence type="ECO:0000313" key="1">
    <source>
        <dbReference type="EMBL" id="GKV19176.1"/>
    </source>
</evidence>
<evidence type="ECO:0000313" key="2">
    <source>
        <dbReference type="Proteomes" id="UP001054252"/>
    </source>
</evidence>
<keyword evidence="2" id="KW-1185">Reference proteome</keyword>